<dbReference type="SMART" id="SM00387">
    <property type="entry name" value="HATPase_c"/>
    <property type="match status" value="2"/>
</dbReference>
<evidence type="ECO:0000256" key="12">
    <source>
        <dbReference type="SAM" id="Phobius"/>
    </source>
</evidence>
<dbReference type="InterPro" id="IPR003661">
    <property type="entry name" value="HisK_dim/P_dom"/>
</dbReference>
<evidence type="ECO:0000256" key="9">
    <source>
        <dbReference type="PROSITE-ProRule" id="PRU00169"/>
    </source>
</evidence>
<evidence type="ECO:0000256" key="8">
    <source>
        <dbReference type="ARBA" id="ARBA00074306"/>
    </source>
</evidence>
<comment type="catalytic activity">
    <reaction evidence="1">
        <text>ATP + protein L-histidine = ADP + protein N-phospho-L-histidine.</text>
        <dbReference type="EC" id="2.7.13.3"/>
    </reaction>
</comment>
<evidence type="ECO:0000256" key="4">
    <source>
        <dbReference type="ARBA" id="ARBA00022553"/>
    </source>
</evidence>
<dbReference type="PANTHER" id="PTHR43547">
    <property type="entry name" value="TWO-COMPONENT HISTIDINE KINASE"/>
    <property type="match status" value="1"/>
</dbReference>
<evidence type="ECO:0000256" key="11">
    <source>
        <dbReference type="SAM" id="MobiDB-lite"/>
    </source>
</evidence>
<evidence type="ECO:0000256" key="6">
    <source>
        <dbReference type="ARBA" id="ARBA00022777"/>
    </source>
</evidence>
<dbReference type="InterPro" id="IPR036097">
    <property type="entry name" value="HisK_dim/P_sf"/>
</dbReference>
<dbReference type="PROSITE" id="PS50110">
    <property type="entry name" value="RESPONSE_REGULATORY"/>
    <property type="match status" value="1"/>
</dbReference>
<evidence type="ECO:0000256" key="10">
    <source>
        <dbReference type="SAM" id="Coils"/>
    </source>
</evidence>
<dbReference type="Gene3D" id="3.40.50.2300">
    <property type="match status" value="1"/>
</dbReference>
<dbReference type="SMART" id="SM00448">
    <property type="entry name" value="REC"/>
    <property type="match status" value="1"/>
</dbReference>
<dbReference type="FunFam" id="3.30.565.10:FF:000010">
    <property type="entry name" value="Sensor histidine kinase RcsC"/>
    <property type="match status" value="1"/>
</dbReference>
<dbReference type="InterPro" id="IPR005467">
    <property type="entry name" value="His_kinase_dom"/>
</dbReference>
<keyword evidence="7" id="KW-0902">Two-component regulatory system</keyword>
<dbReference type="CDD" id="cd00082">
    <property type="entry name" value="HisKA"/>
    <property type="match status" value="2"/>
</dbReference>
<evidence type="ECO:0000313" key="16">
    <source>
        <dbReference type="Proteomes" id="UP001163152"/>
    </source>
</evidence>
<dbReference type="PROSITE" id="PS50109">
    <property type="entry name" value="HIS_KIN"/>
    <property type="match status" value="2"/>
</dbReference>
<feature type="transmembrane region" description="Helical" evidence="12">
    <location>
        <begin position="53"/>
        <end position="79"/>
    </location>
</feature>
<organism evidence="15 16">
    <name type="scientific">Thermocoleostomius sinensis A174</name>
    <dbReference type="NCBI Taxonomy" id="2016057"/>
    <lineage>
        <taxon>Bacteria</taxon>
        <taxon>Bacillati</taxon>
        <taxon>Cyanobacteriota</taxon>
        <taxon>Cyanophyceae</taxon>
        <taxon>Oculatellales</taxon>
        <taxon>Oculatellaceae</taxon>
        <taxon>Thermocoleostomius</taxon>
    </lineage>
</organism>
<dbReference type="Pfam" id="PF25487">
    <property type="entry name" value="ETR1_N"/>
    <property type="match status" value="1"/>
</dbReference>
<protein>
    <recommendedName>
        <fullName evidence="8">Circadian input-output histidine kinase CikA</fullName>
        <ecNumber evidence="3">2.7.13.3</ecNumber>
    </recommendedName>
</protein>
<feature type="coiled-coil region" evidence="10">
    <location>
        <begin position="600"/>
        <end position="645"/>
    </location>
</feature>
<dbReference type="FunFam" id="3.30.565.10:FF:000006">
    <property type="entry name" value="Sensor histidine kinase WalK"/>
    <property type="match status" value="1"/>
</dbReference>
<feature type="modified residue" description="4-aspartylphosphate" evidence="9">
    <location>
        <position position="527"/>
    </location>
</feature>
<dbReference type="SMART" id="SM00388">
    <property type="entry name" value="HisKA"/>
    <property type="match status" value="2"/>
</dbReference>
<keyword evidence="5" id="KW-0808">Transferase</keyword>
<evidence type="ECO:0000259" key="14">
    <source>
        <dbReference type="PROSITE" id="PS50110"/>
    </source>
</evidence>
<keyword evidence="15" id="KW-0547">Nucleotide-binding</keyword>
<dbReference type="InterPro" id="IPR011006">
    <property type="entry name" value="CheY-like_superfamily"/>
</dbReference>
<keyword evidence="6" id="KW-0418">Kinase</keyword>
<name>A0A9E9CAJ8_9CYAN</name>
<dbReference type="FunFam" id="1.10.287.130:FF:000045">
    <property type="entry name" value="Two-component system sensor histidine kinase/response regulator"/>
    <property type="match status" value="1"/>
</dbReference>
<dbReference type="KEGG" id="tsin:OXH18_17870"/>
<dbReference type="Proteomes" id="UP001163152">
    <property type="component" value="Chromosome"/>
</dbReference>
<dbReference type="InterPro" id="IPR003594">
    <property type="entry name" value="HATPase_dom"/>
</dbReference>
<dbReference type="EC" id="2.7.13.3" evidence="3"/>
<feature type="transmembrane region" description="Helical" evidence="12">
    <location>
        <begin position="12"/>
        <end position="33"/>
    </location>
</feature>
<keyword evidence="12" id="KW-1133">Transmembrane helix</keyword>
<dbReference type="SUPFAM" id="SSF55874">
    <property type="entry name" value="ATPase domain of HSP90 chaperone/DNA topoisomerase II/histidine kinase"/>
    <property type="match status" value="2"/>
</dbReference>
<evidence type="ECO:0000256" key="7">
    <source>
        <dbReference type="ARBA" id="ARBA00023012"/>
    </source>
</evidence>
<dbReference type="InterPro" id="IPR004358">
    <property type="entry name" value="Sig_transdc_His_kin-like_C"/>
</dbReference>
<gene>
    <name evidence="15" type="ORF">OXH18_17870</name>
</gene>
<evidence type="ECO:0000259" key="13">
    <source>
        <dbReference type="PROSITE" id="PS50109"/>
    </source>
</evidence>
<dbReference type="Gene3D" id="3.30.565.10">
    <property type="entry name" value="Histidine kinase-like ATPase, C-terminal domain"/>
    <property type="match status" value="2"/>
</dbReference>
<evidence type="ECO:0000256" key="2">
    <source>
        <dbReference type="ARBA" id="ARBA00006402"/>
    </source>
</evidence>
<dbReference type="SUPFAM" id="SSF47384">
    <property type="entry name" value="Homodimeric domain of signal transducing histidine kinase"/>
    <property type="match status" value="2"/>
</dbReference>
<dbReference type="Pfam" id="PF02518">
    <property type="entry name" value="HATPase_c"/>
    <property type="match status" value="2"/>
</dbReference>
<dbReference type="Pfam" id="PF00072">
    <property type="entry name" value="Response_reg"/>
    <property type="match status" value="1"/>
</dbReference>
<feature type="transmembrane region" description="Helical" evidence="12">
    <location>
        <begin position="125"/>
        <end position="149"/>
    </location>
</feature>
<dbReference type="PRINTS" id="PR00344">
    <property type="entry name" value="BCTRLSENSOR"/>
</dbReference>
<evidence type="ECO:0000256" key="3">
    <source>
        <dbReference type="ARBA" id="ARBA00012438"/>
    </source>
</evidence>
<sequence length="907" mass="99859">MINIDQDTRSYGTAISVVALILLLMVPQWWNALLTANEFIPHGHCYLWKPSLVWLHVISDSLIALAYVAISATLAYLVYKTRQEIPFHWMFLAFGSFIIACGSTHFMEVWTLWHPTYWLSGAFKVITAIASVTTAIILPFLVPKALALVEAAKLSEERRFHLETANHQLESLNEQLKAVDQLKTQFFANVSHELRTPLTLILGPIEKLLKQDLCQEHQHDLKIVDRNARLLLKQVNDLLDVSKLEAGKMNVEYSPVNLAQLVRLMAANFDGLAEEKQIAFSVVAPESLLAEVDVAKVQRILLNLLSNAFKFTPEGGQIKVQVQEVKGHASSIDTPLNSPSNSQPSTPQSQYAQITVSDTGKGIAPDFLPHIFERFSQGEGGSTRRFGGTGLGLAIAKEFVELQGGTIRASNAPEGGAQFTVEIPLVSSLGAVTTSGIAASEPPQALEPVSVNNVLSLEEFRTVRQPAYPIPEQTLGKPLVLIVEDNPEMNQFITTTLATEYRTATAANGQEGLEQAIALQPDLILSDVMMPALSGNQFVQQLRTYPTLDPTPVVILTAKADDELRIQLLRQGVQDYLMKPFSVEELRARVGNLIAIKRVRDLLQQELASQSHDLEALVQEVSLRRQELQAALVALRQRSEELEQANRLKDEFLAIVSHELRTPLNAILGWAEVLRTRQFNESVTARALETIERNARLQRQLVENLLDVSRLLQGKLQLNKHPVNLKLVIEAALQTVNPQALSKAIQLNSALDDAVGEVLGDSNRLQQVVENLLSNAIKFTPSGGCVEVKLEAVVGHCDWVTAIAAPNSQPPTSSSPLADFQYARITISDTGVGISAEALPYIFDYFRQADSSNTRKYGGLGLGLAIARQLVELHQGGIQATSMGEEQGATFTIMLPLMPLSSPLYFR</sequence>
<dbReference type="InterPro" id="IPR001789">
    <property type="entry name" value="Sig_transdc_resp-reg_receiver"/>
</dbReference>
<dbReference type="InterPro" id="IPR058544">
    <property type="entry name" value="ETR1_N"/>
</dbReference>
<dbReference type="SUPFAM" id="SSF52172">
    <property type="entry name" value="CheY-like"/>
    <property type="match status" value="1"/>
</dbReference>
<evidence type="ECO:0000313" key="15">
    <source>
        <dbReference type="EMBL" id="WAL59030.1"/>
    </source>
</evidence>
<dbReference type="GO" id="GO:0000155">
    <property type="term" value="F:phosphorelay sensor kinase activity"/>
    <property type="evidence" value="ECO:0007669"/>
    <property type="project" value="InterPro"/>
</dbReference>
<keyword evidence="12" id="KW-0472">Membrane</keyword>
<keyword evidence="10" id="KW-0175">Coiled coil</keyword>
<comment type="similarity">
    <text evidence="2">In the N-terminal section; belongs to the phytochrome family.</text>
</comment>
<feature type="transmembrane region" description="Helical" evidence="12">
    <location>
        <begin position="91"/>
        <end position="113"/>
    </location>
</feature>
<keyword evidence="16" id="KW-1185">Reference proteome</keyword>
<evidence type="ECO:0000256" key="1">
    <source>
        <dbReference type="ARBA" id="ARBA00000085"/>
    </source>
</evidence>
<evidence type="ECO:0000256" key="5">
    <source>
        <dbReference type="ARBA" id="ARBA00022679"/>
    </source>
</evidence>
<dbReference type="GO" id="GO:0005524">
    <property type="term" value="F:ATP binding"/>
    <property type="evidence" value="ECO:0007669"/>
    <property type="project" value="UniProtKB-KW"/>
</dbReference>
<keyword evidence="15" id="KW-0067">ATP-binding</keyword>
<proteinExistence type="inferred from homology"/>
<reference evidence="15" key="1">
    <citation type="submission" date="2022-12" db="EMBL/GenBank/DDBJ databases">
        <title>Polyphasic identification of a Novel Hot-Spring Cyanobacterium Ocullathermofonsia sinensis gen nov. sp. nov. and Genomic Insights on its Adaptations to the Thermal Habitat.</title>
        <authorList>
            <person name="Daroch M."/>
            <person name="Tang J."/>
            <person name="Jiang Y."/>
        </authorList>
    </citation>
    <scope>NUCLEOTIDE SEQUENCE</scope>
    <source>
        <strain evidence="15">PKUAC-SCTA174</strain>
    </source>
</reference>
<dbReference type="CDD" id="cd16922">
    <property type="entry name" value="HATPase_EvgS-ArcB-TorS-like"/>
    <property type="match status" value="1"/>
</dbReference>
<dbReference type="RefSeq" id="WP_268608558.1">
    <property type="nucleotide sequence ID" value="NZ_CP113797.1"/>
</dbReference>
<dbReference type="Gene3D" id="1.10.287.130">
    <property type="match status" value="2"/>
</dbReference>
<accession>A0A9E9CAJ8</accession>
<keyword evidence="4 9" id="KW-0597">Phosphoprotein</keyword>
<keyword evidence="12" id="KW-0812">Transmembrane</keyword>
<feature type="domain" description="Histidine kinase" evidence="13">
    <location>
        <begin position="189"/>
        <end position="427"/>
    </location>
</feature>
<dbReference type="AlphaFoldDB" id="A0A9E9CAJ8"/>
<dbReference type="Pfam" id="PF00512">
    <property type="entry name" value="HisKA"/>
    <property type="match status" value="2"/>
</dbReference>
<dbReference type="EMBL" id="CP113797">
    <property type="protein sequence ID" value="WAL59030.1"/>
    <property type="molecule type" value="Genomic_DNA"/>
</dbReference>
<dbReference type="InterPro" id="IPR036890">
    <property type="entry name" value="HATPase_C_sf"/>
</dbReference>
<feature type="domain" description="Response regulatory" evidence="14">
    <location>
        <begin position="479"/>
        <end position="594"/>
    </location>
</feature>
<feature type="domain" description="Histidine kinase" evidence="13">
    <location>
        <begin position="655"/>
        <end position="899"/>
    </location>
</feature>
<feature type="compositionally biased region" description="Low complexity" evidence="11">
    <location>
        <begin position="334"/>
        <end position="349"/>
    </location>
</feature>
<dbReference type="PANTHER" id="PTHR43547:SF2">
    <property type="entry name" value="HYBRID SIGNAL TRANSDUCTION HISTIDINE KINASE C"/>
    <property type="match status" value="1"/>
</dbReference>
<feature type="region of interest" description="Disordered" evidence="11">
    <location>
        <begin position="329"/>
        <end position="349"/>
    </location>
</feature>